<name>A0A2P4S3J4_BAMTH</name>
<protein>
    <submittedName>
        <fullName evidence="1">Uncharacterized protein</fullName>
    </submittedName>
</protein>
<reference evidence="1 2" key="1">
    <citation type="submission" date="2018-01" db="EMBL/GenBank/DDBJ databases">
        <title>Comparison of the Chinese Bamboo Partridge and Red Junglefowl genome sequences highlights the importance of demography in genome evolution.</title>
        <authorList>
            <person name="Tiley G.P."/>
            <person name="Kimball R.T."/>
            <person name="Braun E.L."/>
            <person name="Burleigh J.G."/>
        </authorList>
    </citation>
    <scope>NUCLEOTIDE SEQUENCE [LARGE SCALE GENOMIC DNA]</scope>
    <source>
        <strain evidence="1">RTK389</strain>
        <tissue evidence="1">Blood</tissue>
    </source>
</reference>
<dbReference type="OrthoDB" id="10422921at2759"/>
<sequence length="51" mass="5458">MLSCVKQHINHEDKVLLSSKAAFPGQVGKKKPQLSNQCLGIETTQHLSGAG</sequence>
<dbReference type="Proteomes" id="UP000237246">
    <property type="component" value="Unassembled WGS sequence"/>
</dbReference>
<gene>
    <name evidence="1" type="ORF">CIB84_017561</name>
</gene>
<keyword evidence="2" id="KW-1185">Reference proteome</keyword>
<dbReference type="EMBL" id="PPHD01118894">
    <property type="protein sequence ID" value="POI18692.1"/>
    <property type="molecule type" value="Genomic_DNA"/>
</dbReference>
<organism evidence="1 2">
    <name type="scientific">Bambusicola thoracicus</name>
    <name type="common">Chinese bamboo-partridge</name>
    <name type="synonym">Perdix thoracica</name>
    <dbReference type="NCBI Taxonomy" id="9083"/>
    <lineage>
        <taxon>Eukaryota</taxon>
        <taxon>Metazoa</taxon>
        <taxon>Chordata</taxon>
        <taxon>Craniata</taxon>
        <taxon>Vertebrata</taxon>
        <taxon>Euteleostomi</taxon>
        <taxon>Archelosauria</taxon>
        <taxon>Archosauria</taxon>
        <taxon>Dinosauria</taxon>
        <taxon>Saurischia</taxon>
        <taxon>Theropoda</taxon>
        <taxon>Coelurosauria</taxon>
        <taxon>Aves</taxon>
        <taxon>Neognathae</taxon>
        <taxon>Galloanserae</taxon>
        <taxon>Galliformes</taxon>
        <taxon>Phasianidae</taxon>
        <taxon>Perdicinae</taxon>
        <taxon>Bambusicola</taxon>
    </lineage>
</organism>
<accession>A0A2P4S3J4</accession>
<proteinExistence type="predicted"/>
<dbReference type="AlphaFoldDB" id="A0A2P4S3J4"/>
<evidence type="ECO:0000313" key="2">
    <source>
        <dbReference type="Proteomes" id="UP000237246"/>
    </source>
</evidence>
<evidence type="ECO:0000313" key="1">
    <source>
        <dbReference type="EMBL" id="POI18692.1"/>
    </source>
</evidence>
<comment type="caution">
    <text evidence="1">The sequence shown here is derived from an EMBL/GenBank/DDBJ whole genome shotgun (WGS) entry which is preliminary data.</text>
</comment>